<feature type="compositionally biased region" description="Basic and acidic residues" evidence="1">
    <location>
        <begin position="325"/>
        <end position="344"/>
    </location>
</feature>
<keyword evidence="3" id="KW-0732">Signal</keyword>
<dbReference type="AlphaFoldDB" id="A0A1L8D9Y7"/>
<dbReference type="EMBL" id="GFDF01010944">
    <property type="protein sequence ID" value="JAV03140.1"/>
    <property type="molecule type" value="Transcribed_RNA"/>
</dbReference>
<organism evidence="4">
    <name type="scientific">Nyssomyia neivai</name>
    <dbReference type="NCBI Taxonomy" id="330878"/>
    <lineage>
        <taxon>Eukaryota</taxon>
        <taxon>Metazoa</taxon>
        <taxon>Ecdysozoa</taxon>
        <taxon>Arthropoda</taxon>
        <taxon>Hexapoda</taxon>
        <taxon>Insecta</taxon>
        <taxon>Pterygota</taxon>
        <taxon>Neoptera</taxon>
        <taxon>Endopterygota</taxon>
        <taxon>Diptera</taxon>
        <taxon>Nematocera</taxon>
        <taxon>Psychodoidea</taxon>
        <taxon>Psychodidae</taxon>
        <taxon>Nyssomyia</taxon>
    </lineage>
</organism>
<feature type="compositionally biased region" description="Basic and acidic residues" evidence="1">
    <location>
        <begin position="244"/>
        <end position="276"/>
    </location>
</feature>
<name>A0A1L8D9Y7_9DIPT</name>
<evidence type="ECO:0008006" key="5">
    <source>
        <dbReference type="Google" id="ProtNLM"/>
    </source>
</evidence>
<feature type="transmembrane region" description="Helical" evidence="2">
    <location>
        <begin position="354"/>
        <end position="372"/>
    </location>
</feature>
<keyword evidence="2" id="KW-1133">Transmembrane helix</keyword>
<feature type="compositionally biased region" description="Acidic residues" evidence="1">
    <location>
        <begin position="277"/>
        <end position="301"/>
    </location>
</feature>
<keyword evidence="2" id="KW-0812">Transmembrane</keyword>
<feature type="chain" id="PRO_5012024383" description="Trans-golgi network integral membrane protein tgn38" evidence="3">
    <location>
        <begin position="21"/>
        <end position="425"/>
    </location>
</feature>
<dbReference type="PANTHER" id="PTHR16502:SF0">
    <property type="entry name" value="KERATINOCYTE-ASSOCIATED TRANSMEMBRANE PROTEIN 2"/>
    <property type="match status" value="1"/>
</dbReference>
<evidence type="ECO:0000256" key="2">
    <source>
        <dbReference type="SAM" id="Phobius"/>
    </source>
</evidence>
<feature type="region of interest" description="Disordered" evidence="1">
    <location>
        <begin position="173"/>
        <end position="344"/>
    </location>
</feature>
<protein>
    <recommendedName>
        <fullName evidence="5">Trans-golgi network integral membrane protein tgn38</fullName>
    </recommendedName>
</protein>
<dbReference type="InterPro" id="IPR037645">
    <property type="entry name" value="KCT2"/>
</dbReference>
<accession>A0A1L8D9Y7</accession>
<evidence type="ECO:0000256" key="1">
    <source>
        <dbReference type="SAM" id="MobiDB-lite"/>
    </source>
</evidence>
<keyword evidence="2" id="KW-0472">Membrane</keyword>
<proteinExistence type="predicted"/>
<dbReference type="Pfam" id="PF17818">
    <property type="entry name" value="KCT2"/>
    <property type="match status" value="1"/>
</dbReference>
<evidence type="ECO:0000313" key="4">
    <source>
        <dbReference type="EMBL" id="JAV03140.1"/>
    </source>
</evidence>
<dbReference type="PANTHER" id="PTHR16502">
    <property type="entry name" value="KERATINOCYTE-ASSOCIATED TRANSMEMBRANE PROTEIN 2"/>
    <property type="match status" value="1"/>
</dbReference>
<evidence type="ECO:0000256" key="3">
    <source>
        <dbReference type="SAM" id="SignalP"/>
    </source>
</evidence>
<feature type="signal peptide" evidence="3">
    <location>
        <begin position="1"/>
        <end position="20"/>
    </location>
</feature>
<sequence>MRNLLILVISVILSAAPHSAAPVSTQNKNPLLDDSILPVLKECSNISPKDTTTIKLCDLYVSIVKNATATPNLTEEFEAYSAAHPEENLEVFCSNFTQFNVSKELKGPRCIMNCGMAVGEDGDTLVVKPLCRLIEWQMRVQQKIGQITPVPGVTHAPNVTSTANGDKMIQENKEQSVKEPVAKGPYTQKPIVTPPGVLNSGADIQVVEPQKEPADGGTTSTKTLEQPPKEDVANKVPDVPNTDPEAKASKDPIKGDPPKPLEDDTKAEPELGARPDNDDDINEGFKDMEDDDAPEDPEDREDIAPIIKGNANIDPIDVDPLLDSSDPKENSMGDKMEVVDAKKDPFQEEDESNFFTYFMCMMIVCIVAYVVYHNKTKVLALVLEGRRSNQGRGRRKHTAAYRKLDSNLEEAITSSAASRTSQVIY</sequence>
<reference evidence="4" key="1">
    <citation type="submission" date="2016-12" db="EMBL/GenBank/DDBJ databases">
        <title>An insight into the sialome and mialome of the sand fly, Nyssomyia neivai.</title>
        <authorList>
            <person name="Sebastian V."/>
            <person name="Goulart T.M."/>
            <person name="Oliveira W."/>
            <person name="Calvo E."/>
            <person name="Oliveira L.F."/>
            <person name="Pinto M.C."/>
            <person name="Rosselino A.M."/>
            <person name="Ribeiro J.M."/>
        </authorList>
    </citation>
    <scope>NUCLEOTIDE SEQUENCE</scope>
</reference>